<sequence>MSFFDLRRPLGWLFLILGILLEIAGLHPAPTSEGISPGVNINLLWGAVMVAFGLICLWLAHRQKRKHRHANPTASRENL</sequence>
<organism evidence="2 3">
    <name type="scientific">Chthoniobacter flavus Ellin428</name>
    <dbReference type="NCBI Taxonomy" id="497964"/>
    <lineage>
        <taxon>Bacteria</taxon>
        <taxon>Pseudomonadati</taxon>
        <taxon>Verrucomicrobiota</taxon>
        <taxon>Spartobacteria</taxon>
        <taxon>Chthoniobacterales</taxon>
        <taxon>Chthoniobacteraceae</taxon>
        <taxon>Chthoniobacter</taxon>
    </lineage>
</organism>
<proteinExistence type="predicted"/>
<accession>B4DAD3</accession>
<keyword evidence="1" id="KW-1133">Transmembrane helix</keyword>
<name>B4DAD3_9BACT</name>
<dbReference type="STRING" id="497964.CfE428DRAFT_5874"/>
<comment type="caution">
    <text evidence="2">The sequence shown here is derived from an EMBL/GenBank/DDBJ whole genome shotgun (WGS) entry which is preliminary data.</text>
</comment>
<dbReference type="InParanoid" id="B4DAD3"/>
<dbReference type="EMBL" id="ABVL01000030">
    <property type="protein sequence ID" value="EDY16594.1"/>
    <property type="molecule type" value="Genomic_DNA"/>
</dbReference>
<reference evidence="2 3" key="1">
    <citation type="journal article" date="2011" name="J. Bacteriol.">
        <title>Genome sequence of Chthoniobacter flavus Ellin428, an aerobic heterotrophic soil bacterium.</title>
        <authorList>
            <person name="Kant R."/>
            <person name="van Passel M.W."/>
            <person name="Palva A."/>
            <person name="Lucas S."/>
            <person name="Lapidus A."/>
            <person name="Glavina Del Rio T."/>
            <person name="Dalin E."/>
            <person name="Tice H."/>
            <person name="Bruce D."/>
            <person name="Goodwin L."/>
            <person name="Pitluck S."/>
            <person name="Larimer F.W."/>
            <person name="Land M.L."/>
            <person name="Hauser L."/>
            <person name="Sangwan P."/>
            <person name="de Vos W.M."/>
            <person name="Janssen P.H."/>
            <person name="Smidt H."/>
        </authorList>
    </citation>
    <scope>NUCLEOTIDE SEQUENCE [LARGE SCALE GENOMIC DNA]</scope>
    <source>
        <strain evidence="2 3">Ellin428</strain>
    </source>
</reference>
<dbReference type="eggNOG" id="ENOG503304C">
    <property type="taxonomic scope" value="Bacteria"/>
</dbReference>
<keyword evidence="3" id="KW-1185">Reference proteome</keyword>
<feature type="transmembrane region" description="Helical" evidence="1">
    <location>
        <begin position="38"/>
        <end position="60"/>
    </location>
</feature>
<keyword evidence="1" id="KW-0812">Transmembrane</keyword>
<protein>
    <submittedName>
        <fullName evidence="2">Uncharacterized protein</fullName>
    </submittedName>
</protein>
<evidence type="ECO:0000313" key="3">
    <source>
        <dbReference type="Proteomes" id="UP000005824"/>
    </source>
</evidence>
<keyword evidence="1" id="KW-0472">Membrane</keyword>
<evidence type="ECO:0000313" key="2">
    <source>
        <dbReference type="EMBL" id="EDY16594.1"/>
    </source>
</evidence>
<gene>
    <name evidence="2" type="ORF">CfE428DRAFT_5874</name>
</gene>
<dbReference type="RefSeq" id="WP_006983194.1">
    <property type="nucleotide sequence ID" value="NZ_ABVL01000030.1"/>
</dbReference>
<dbReference type="Proteomes" id="UP000005824">
    <property type="component" value="Unassembled WGS sequence"/>
</dbReference>
<evidence type="ECO:0000256" key="1">
    <source>
        <dbReference type="SAM" id="Phobius"/>
    </source>
</evidence>
<dbReference type="AlphaFoldDB" id="B4DAD3"/>